<dbReference type="GeneID" id="7050932"/>
<accession>B6K6P3</accession>
<dbReference type="eggNOG" id="KOG2777">
    <property type="taxonomic scope" value="Eukaryota"/>
</dbReference>
<dbReference type="GO" id="GO:0003723">
    <property type="term" value="F:RNA binding"/>
    <property type="evidence" value="ECO:0007669"/>
    <property type="project" value="InterPro"/>
</dbReference>
<evidence type="ECO:0000259" key="1">
    <source>
        <dbReference type="PROSITE" id="PS50141"/>
    </source>
</evidence>
<evidence type="ECO:0000313" key="2">
    <source>
        <dbReference type="EMBL" id="EEB09197.2"/>
    </source>
</evidence>
<dbReference type="AlphaFoldDB" id="B6K6P3"/>
<dbReference type="InterPro" id="IPR002466">
    <property type="entry name" value="A_deamin"/>
</dbReference>
<dbReference type="InterPro" id="IPR042935">
    <property type="entry name" value="Tad1"/>
</dbReference>
<sequence length="388" mass="43618">MKMVSPFTDENQFGNSVAQSVLDAFRRLPSHGKPIVRANGLKEWTTLAGIVAHNVEENTFECISLATGVKCNAVSKIDQAKLGCVLHDCHAEILALRGFNRVLLENIKNIKEGKPSNILIKKEKEDKFKCPKKMTFHLYVSECPCGDASMELLIKKSKDKEPWRLRNETPNQPLRGRADFSQLGIVRTKPGRADSPCSWSKSCSDKLSAREYLSLCNAQTSLLVQPIYLSTLVLPTEVVEESAIKRAFGATGRLAPLAEVCIPPYKFTPFQVLQCDVPFEYANTSNSSEKKVTSTNVQLWMGNVVQQREVIHNGIRSGVKATNFEKAMSLVCRRQLMHLLKAIQPALTNDANYANWKEENKERREAKRLLMSVMKGWMPNEGSDFVWD</sequence>
<dbReference type="PANTHER" id="PTHR47803">
    <property type="entry name" value="TRNA-SPECIFIC ADENOSINE DEAMINASE 1"/>
    <property type="match status" value="1"/>
</dbReference>
<dbReference type="VEuPathDB" id="FungiDB:SJAG_04380"/>
<dbReference type="Proteomes" id="UP000001744">
    <property type="component" value="Unassembled WGS sequence"/>
</dbReference>
<keyword evidence="4" id="KW-1185">Reference proteome</keyword>
<evidence type="ECO:0000313" key="3">
    <source>
        <dbReference type="JaponicusDB" id="SJAG_04380"/>
    </source>
</evidence>
<dbReference type="OMA" id="YVSECPC"/>
<evidence type="ECO:0000313" key="4">
    <source>
        <dbReference type="Proteomes" id="UP000001744"/>
    </source>
</evidence>
<gene>
    <name evidence="3" type="primary">tad1</name>
    <name evidence="2" type="ORF">SJAG_04380</name>
</gene>
<dbReference type="SMART" id="SM00552">
    <property type="entry name" value="ADEAMc"/>
    <property type="match status" value="1"/>
</dbReference>
<dbReference type="PANTHER" id="PTHR47803:SF1">
    <property type="entry name" value="TRNA-SPECIFIC ADENOSINE DEAMINASE 1"/>
    <property type="match status" value="1"/>
</dbReference>
<dbReference type="OrthoDB" id="10268011at2759"/>
<dbReference type="HOGENOM" id="CLU_005382_2_1_1"/>
<dbReference type="EMBL" id="KE651167">
    <property type="protein sequence ID" value="EEB09197.2"/>
    <property type="molecule type" value="Genomic_DNA"/>
</dbReference>
<dbReference type="JaponicusDB" id="SJAG_04380">
    <property type="gene designation" value="tad1"/>
</dbReference>
<name>B6K6P3_SCHJY</name>
<dbReference type="GO" id="GO:0002100">
    <property type="term" value="P:tRNA wobble adenosine to inosine editing"/>
    <property type="evidence" value="ECO:0007669"/>
    <property type="project" value="InterPro"/>
</dbReference>
<protein>
    <submittedName>
        <fullName evidence="2">tRNA specific adenosine deaminase</fullName>
    </submittedName>
</protein>
<dbReference type="Pfam" id="PF02137">
    <property type="entry name" value="A_deamin"/>
    <property type="match status" value="1"/>
</dbReference>
<reference evidence="2 4" key="1">
    <citation type="journal article" date="2011" name="Science">
        <title>Comparative functional genomics of the fission yeasts.</title>
        <authorList>
            <person name="Rhind N."/>
            <person name="Chen Z."/>
            <person name="Yassour M."/>
            <person name="Thompson D.A."/>
            <person name="Haas B.J."/>
            <person name="Habib N."/>
            <person name="Wapinski I."/>
            <person name="Roy S."/>
            <person name="Lin M.F."/>
            <person name="Heiman D.I."/>
            <person name="Young S.K."/>
            <person name="Furuya K."/>
            <person name="Guo Y."/>
            <person name="Pidoux A."/>
            <person name="Chen H.M."/>
            <person name="Robbertse B."/>
            <person name="Goldberg J.M."/>
            <person name="Aoki K."/>
            <person name="Bayne E.H."/>
            <person name="Berlin A.M."/>
            <person name="Desjardins C.A."/>
            <person name="Dobbs E."/>
            <person name="Dukaj L."/>
            <person name="Fan L."/>
            <person name="FitzGerald M.G."/>
            <person name="French C."/>
            <person name="Gujja S."/>
            <person name="Hansen K."/>
            <person name="Keifenheim D."/>
            <person name="Levin J.Z."/>
            <person name="Mosher R.A."/>
            <person name="Mueller C.A."/>
            <person name="Pfiffner J."/>
            <person name="Priest M."/>
            <person name="Russ C."/>
            <person name="Smialowska A."/>
            <person name="Swoboda P."/>
            <person name="Sykes S.M."/>
            <person name="Vaughn M."/>
            <person name="Vengrova S."/>
            <person name="Yoder R."/>
            <person name="Zeng Q."/>
            <person name="Allshire R."/>
            <person name="Baulcombe D."/>
            <person name="Birren B.W."/>
            <person name="Brown W."/>
            <person name="Ekwall K."/>
            <person name="Kellis M."/>
            <person name="Leatherwood J."/>
            <person name="Levin H."/>
            <person name="Margalit H."/>
            <person name="Martienssen R."/>
            <person name="Nieduszynski C.A."/>
            <person name="Spatafora J.W."/>
            <person name="Friedman N."/>
            <person name="Dalgaard J.Z."/>
            <person name="Baumann P."/>
            <person name="Niki H."/>
            <person name="Regev A."/>
            <person name="Nusbaum C."/>
        </authorList>
    </citation>
    <scope>NUCLEOTIDE SEQUENCE [LARGE SCALE GENOMIC DNA]</scope>
    <source>
        <strain evidence="4">yFS275 / FY16936</strain>
    </source>
</reference>
<dbReference type="GO" id="GO:0043829">
    <property type="term" value="F:tRNA-specific adenosine-37 deaminase activity"/>
    <property type="evidence" value="ECO:0000318"/>
    <property type="project" value="GO_Central"/>
</dbReference>
<dbReference type="GO" id="GO:0006400">
    <property type="term" value="P:tRNA modification"/>
    <property type="evidence" value="ECO:0000318"/>
    <property type="project" value="GO_Central"/>
</dbReference>
<dbReference type="PROSITE" id="PS50141">
    <property type="entry name" value="A_DEAMIN_EDITASE"/>
    <property type="match status" value="1"/>
</dbReference>
<organism evidence="2 4">
    <name type="scientific">Schizosaccharomyces japonicus (strain yFS275 / FY16936)</name>
    <name type="common">Fission yeast</name>
    <dbReference type="NCBI Taxonomy" id="402676"/>
    <lineage>
        <taxon>Eukaryota</taxon>
        <taxon>Fungi</taxon>
        <taxon>Dikarya</taxon>
        <taxon>Ascomycota</taxon>
        <taxon>Taphrinomycotina</taxon>
        <taxon>Schizosaccharomycetes</taxon>
        <taxon>Schizosaccharomycetales</taxon>
        <taxon>Schizosaccharomycetaceae</taxon>
        <taxon>Schizosaccharomyces</taxon>
    </lineage>
</organism>
<proteinExistence type="predicted"/>
<dbReference type="STRING" id="402676.B6K6P3"/>
<dbReference type="RefSeq" id="XP_002175490.2">
    <property type="nucleotide sequence ID" value="XM_002175454.2"/>
</dbReference>
<feature type="domain" description="A to I editase" evidence="1">
    <location>
        <begin position="64"/>
        <end position="375"/>
    </location>
</feature>